<dbReference type="GO" id="GO:0030632">
    <property type="term" value="P:D-alanine biosynthetic process"/>
    <property type="evidence" value="ECO:0007669"/>
    <property type="project" value="TreeGrafter"/>
</dbReference>
<dbReference type="GO" id="GO:0005829">
    <property type="term" value="C:cytosol"/>
    <property type="evidence" value="ECO:0007669"/>
    <property type="project" value="TreeGrafter"/>
</dbReference>
<organism evidence="5">
    <name type="scientific">freshwater metagenome</name>
    <dbReference type="NCBI Taxonomy" id="449393"/>
    <lineage>
        <taxon>unclassified sequences</taxon>
        <taxon>metagenomes</taxon>
        <taxon>ecological metagenomes</taxon>
    </lineage>
</organism>
<dbReference type="PROSITE" id="PS00395">
    <property type="entry name" value="ALANINE_RACEMASE"/>
    <property type="match status" value="1"/>
</dbReference>
<dbReference type="SMART" id="SM01005">
    <property type="entry name" value="Ala_racemase_C"/>
    <property type="match status" value="1"/>
</dbReference>
<dbReference type="InterPro" id="IPR000821">
    <property type="entry name" value="Ala_racemase"/>
</dbReference>
<dbReference type="NCBIfam" id="TIGR00492">
    <property type="entry name" value="alr"/>
    <property type="match status" value="1"/>
</dbReference>
<dbReference type="Pfam" id="PF00842">
    <property type="entry name" value="Ala_racemase_C"/>
    <property type="match status" value="1"/>
</dbReference>
<dbReference type="HAMAP" id="MF_01201">
    <property type="entry name" value="Ala_racemase"/>
    <property type="match status" value="1"/>
</dbReference>
<sequence>MSRAVAEIDINAIKSNLDLIKNKTKSQILAVVKANAYGHGLIPVAKAAVESGADWLGTALLEEAIELRKSGISAPIIAWLTPLGEDFRSALELNIDLSISSPEVLDEIVLASNLVNKVPRLHIEIDTGMSRGGVRDDWEKLFIQVGELVKSNKVNVVGIWTHFARADEPEEQMNSTQLSQLNDRVLELEKRGIKPEFIHIANSAAALTNKQSHKSIVRWGIGLYGLSPDVNTLGSSKSLGLKPAMKLKAKLNLVKQVKAGATVGYGATAVTMKDTKLGVVAMGYADGIPRNANSDAGVFVAGKRAPIIGRVSMDQFVVDLGIDSLVKTGDEVIVFGDGSAGEYTIDEWAKACGTINYEIVTRIGPRVPRIYTYERT</sequence>
<dbReference type="PANTHER" id="PTHR30511:SF0">
    <property type="entry name" value="ALANINE RACEMASE, CATABOLIC-RELATED"/>
    <property type="match status" value="1"/>
</dbReference>
<dbReference type="EMBL" id="CAEZSW010000019">
    <property type="protein sequence ID" value="CAB4549392.1"/>
    <property type="molecule type" value="Genomic_DNA"/>
</dbReference>
<dbReference type="InterPro" id="IPR011079">
    <property type="entry name" value="Ala_racemase_C"/>
</dbReference>
<evidence type="ECO:0000256" key="2">
    <source>
        <dbReference type="ARBA" id="ARBA00022898"/>
    </source>
</evidence>
<dbReference type="AlphaFoldDB" id="A0A6J6CDF0"/>
<dbReference type="InterPro" id="IPR001608">
    <property type="entry name" value="Ala_racemase_N"/>
</dbReference>
<protein>
    <submittedName>
        <fullName evidence="5">Unannotated protein</fullName>
    </submittedName>
</protein>
<dbReference type="SUPFAM" id="SSF51419">
    <property type="entry name" value="PLP-binding barrel"/>
    <property type="match status" value="1"/>
</dbReference>
<evidence type="ECO:0000259" key="4">
    <source>
        <dbReference type="SMART" id="SM01005"/>
    </source>
</evidence>
<dbReference type="FunFam" id="3.20.20.10:FF:000002">
    <property type="entry name" value="Alanine racemase"/>
    <property type="match status" value="1"/>
</dbReference>
<dbReference type="GO" id="GO:0030170">
    <property type="term" value="F:pyridoxal phosphate binding"/>
    <property type="evidence" value="ECO:0007669"/>
    <property type="project" value="TreeGrafter"/>
</dbReference>
<feature type="domain" description="Alanine racemase C-terminal" evidence="4">
    <location>
        <begin position="244"/>
        <end position="372"/>
    </location>
</feature>
<proteinExistence type="inferred from homology"/>
<dbReference type="SUPFAM" id="SSF50621">
    <property type="entry name" value="Alanine racemase C-terminal domain-like"/>
    <property type="match status" value="1"/>
</dbReference>
<reference evidence="5" key="1">
    <citation type="submission" date="2020-05" db="EMBL/GenBank/DDBJ databases">
        <authorList>
            <person name="Chiriac C."/>
            <person name="Salcher M."/>
            <person name="Ghai R."/>
            <person name="Kavagutti S V."/>
        </authorList>
    </citation>
    <scope>NUCLEOTIDE SEQUENCE</scope>
</reference>
<name>A0A6J6CDF0_9ZZZZ</name>
<comment type="cofactor">
    <cofactor evidence="1">
        <name>pyridoxal 5'-phosphate</name>
        <dbReference type="ChEBI" id="CHEBI:597326"/>
    </cofactor>
</comment>
<dbReference type="GO" id="GO:0009252">
    <property type="term" value="P:peptidoglycan biosynthetic process"/>
    <property type="evidence" value="ECO:0007669"/>
    <property type="project" value="TreeGrafter"/>
</dbReference>
<dbReference type="Gene3D" id="3.20.20.10">
    <property type="entry name" value="Alanine racemase"/>
    <property type="match status" value="1"/>
</dbReference>
<keyword evidence="3" id="KW-0413">Isomerase</keyword>
<dbReference type="InterPro" id="IPR029066">
    <property type="entry name" value="PLP-binding_barrel"/>
</dbReference>
<evidence type="ECO:0000256" key="1">
    <source>
        <dbReference type="ARBA" id="ARBA00001933"/>
    </source>
</evidence>
<keyword evidence="2" id="KW-0663">Pyridoxal phosphate</keyword>
<gene>
    <name evidence="5" type="ORF">UFOPK1508_00300</name>
</gene>
<dbReference type="GO" id="GO:0008784">
    <property type="term" value="F:alanine racemase activity"/>
    <property type="evidence" value="ECO:0007669"/>
    <property type="project" value="InterPro"/>
</dbReference>
<dbReference type="InterPro" id="IPR009006">
    <property type="entry name" value="Ala_racemase/Decarboxylase_C"/>
</dbReference>
<dbReference type="PANTHER" id="PTHR30511">
    <property type="entry name" value="ALANINE RACEMASE"/>
    <property type="match status" value="1"/>
</dbReference>
<evidence type="ECO:0000256" key="3">
    <source>
        <dbReference type="ARBA" id="ARBA00023235"/>
    </source>
</evidence>
<dbReference type="CDD" id="cd00430">
    <property type="entry name" value="PLPDE_III_AR"/>
    <property type="match status" value="1"/>
</dbReference>
<evidence type="ECO:0000313" key="5">
    <source>
        <dbReference type="EMBL" id="CAB4549392.1"/>
    </source>
</evidence>
<dbReference type="Pfam" id="PF01168">
    <property type="entry name" value="Ala_racemase_N"/>
    <property type="match status" value="1"/>
</dbReference>
<dbReference type="InterPro" id="IPR020622">
    <property type="entry name" value="Ala_racemase_pyridoxalP-BS"/>
</dbReference>
<accession>A0A6J6CDF0</accession>
<dbReference type="PRINTS" id="PR00992">
    <property type="entry name" value="ALARACEMASE"/>
</dbReference>
<dbReference type="Gene3D" id="2.40.37.10">
    <property type="entry name" value="Lyase, Ornithine Decarboxylase, Chain A, domain 1"/>
    <property type="match status" value="1"/>
</dbReference>